<dbReference type="Proteomes" id="UP001054252">
    <property type="component" value="Unassembled WGS sequence"/>
</dbReference>
<dbReference type="EMBL" id="BPVZ01000510">
    <property type="protein sequence ID" value="GKV51545.1"/>
    <property type="molecule type" value="Genomic_DNA"/>
</dbReference>
<sequence>MCVGGAVQPGAFRPAGLPGRPGGTGGTSSPGLDRPTIQTGLGINQARFMLRAAVGPVGPTGPIRVSKH</sequence>
<evidence type="ECO:0000313" key="2">
    <source>
        <dbReference type="EMBL" id="GKV51545.1"/>
    </source>
</evidence>
<comment type="caution">
    <text evidence="2">The sequence shown here is derived from an EMBL/GenBank/DDBJ whole genome shotgun (WGS) entry which is preliminary data.</text>
</comment>
<reference evidence="2 3" key="1">
    <citation type="journal article" date="2021" name="Commun. Biol.">
        <title>The genome of Shorea leprosula (Dipterocarpaceae) highlights the ecological relevance of drought in aseasonal tropical rainforests.</title>
        <authorList>
            <person name="Ng K.K.S."/>
            <person name="Kobayashi M.J."/>
            <person name="Fawcett J.A."/>
            <person name="Hatakeyama M."/>
            <person name="Paape T."/>
            <person name="Ng C.H."/>
            <person name="Ang C.C."/>
            <person name="Tnah L.H."/>
            <person name="Lee C.T."/>
            <person name="Nishiyama T."/>
            <person name="Sese J."/>
            <person name="O'Brien M.J."/>
            <person name="Copetti D."/>
            <person name="Mohd Noor M.I."/>
            <person name="Ong R.C."/>
            <person name="Putra M."/>
            <person name="Sireger I.Z."/>
            <person name="Indrioko S."/>
            <person name="Kosugi Y."/>
            <person name="Izuno A."/>
            <person name="Isagi Y."/>
            <person name="Lee S.L."/>
            <person name="Shimizu K.K."/>
        </authorList>
    </citation>
    <scope>NUCLEOTIDE SEQUENCE [LARGE SCALE GENOMIC DNA]</scope>
    <source>
        <strain evidence="2">214</strain>
    </source>
</reference>
<proteinExistence type="predicted"/>
<feature type="region of interest" description="Disordered" evidence="1">
    <location>
        <begin position="1"/>
        <end position="39"/>
    </location>
</feature>
<gene>
    <name evidence="2" type="ORF">SLEP1_g58188</name>
</gene>
<evidence type="ECO:0000313" key="3">
    <source>
        <dbReference type="Proteomes" id="UP001054252"/>
    </source>
</evidence>
<name>A0AAV5MNY3_9ROSI</name>
<dbReference type="AlphaFoldDB" id="A0AAV5MNY3"/>
<feature type="compositionally biased region" description="Gly residues" evidence="1">
    <location>
        <begin position="19"/>
        <end position="28"/>
    </location>
</feature>
<keyword evidence="3" id="KW-1185">Reference proteome</keyword>
<accession>A0AAV5MNY3</accession>
<organism evidence="2 3">
    <name type="scientific">Rubroshorea leprosula</name>
    <dbReference type="NCBI Taxonomy" id="152421"/>
    <lineage>
        <taxon>Eukaryota</taxon>
        <taxon>Viridiplantae</taxon>
        <taxon>Streptophyta</taxon>
        <taxon>Embryophyta</taxon>
        <taxon>Tracheophyta</taxon>
        <taxon>Spermatophyta</taxon>
        <taxon>Magnoliopsida</taxon>
        <taxon>eudicotyledons</taxon>
        <taxon>Gunneridae</taxon>
        <taxon>Pentapetalae</taxon>
        <taxon>rosids</taxon>
        <taxon>malvids</taxon>
        <taxon>Malvales</taxon>
        <taxon>Dipterocarpaceae</taxon>
        <taxon>Rubroshorea</taxon>
    </lineage>
</organism>
<protein>
    <submittedName>
        <fullName evidence="2">Uncharacterized protein</fullName>
    </submittedName>
</protein>
<evidence type="ECO:0000256" key="1">
    <source>
        <dbReference type="SAM" id="MobiDB-lite"/>
    </source>
</evidence>
<feature type="compositionally biased region" description="Low complexity" evidence="1">
    <location>
        <begin position="9"/>
        <end position="18"/>
    </location>
</feature>